<dbReference type="AlphaFoldDB" id="A0A4Y2QLH2"/>
<dbReference type="Proteomes" id="UP000499080">
    <property type="component" value="Unassembled WGS sequence"/>
</dbReference>
<keyword evidence="2" id="KW-1185">Reference proteome</keyword>
<gene>
    <name evidence="1" type="ORF">AVEN_68667_1</name>
</gene>
<dbReference type="EMBL" id="BGPR01139331">
    <property type="protein sequence ID" value="GBN64181.1"/>
    <property type="molecule type" value="Genomic_DNA"/>
</dbReference>
<proteinExistence type="predicted"/>
<organism evidence="1 2">
    <name type="scientific">Araneus ventricosus</name>
    <name type="common">Orbweaver spider</name>
    <name type="synonym">Epeira ventricosa</name>
    <dbReference type="NCBI Taxonomy" id="182803"/>
    <lineage>
        <taxon>Eukaryota</taxon>
        <taxon>Metazoa</taxon>
        <taxon>Ecdysozoa</taxon>
        <taxon>Arthropoda</taxon>
        <taxon>Chelicerata</taxon>
        <taxon>Arachnida</taxon>
        <taxon>Araneae</taxon>
        <taxon>Araneomorphae</taxon>
        <taxon>Entelegynae</taxon>
        <taxon>Araneoidea</taxon>
        <taxon>Araneidae</taxon>
        <taxon>Araneus</taxon>
    </lineage>
</organism>
<name>A0A4Y2QLH2_ARAVE</name>
<evidence type="ECO:0000313" key="1">
    <source>
        <dbReference type="EMBL" id="GBN64181.1"/>
    </source>
</evidence>
<comment type="caution">
    <text evidence="1">The sequence shown here is derived from an EMBL/GenBank/DDBJ whole genome shotgun (WGS) entry which is preliminary data.</text>
</comment>
<sequence>MNEWEEIQHTIVYLPMRNIDIGNTEILFNQFVYLKDYLEKNNTKKMNEWEEMEHTIEYLSITNIDIGNTEIPFNQFVYLKDSLEKNNTNQKCDATMKLSMEEKWLKIFCRYIGQKSYLIKLCEYVFANSQCKCGVNIFFNVHSMVGRKKQIAIGGN</sequence>
<accession>A0A4Y2QLH2</accession>
<protein>
    <submittedName>
        <fullName evidence="1">Uncharacterized protein</fullName>
    </submittedName>
</protein>
<reference evidence="1 2" key="1">
    <citation type="journal article" date="2019" name="Sci. Rep.">
        <title>Orb-weaving spider Araneus ventricosus genome elucidates the spidroin gene catalogue.</title>
        <authorList>
            <person name="Kono N."/>
            <person name="Nakamura H."/>
            <person name="Ohtoshi R."/>
            <person name="Moran D.A.P."/>
            <person name="Shinohara A."/>
            <person name="Yoshida Y."/>
            <person name="Fujiwara M."/>
            <person name="Mori M."/>
            <person name="Tomita M."/>
            <person name="Arakawa K."/>
        </authorList>
    </citation>
    <scope>NUCLEOTIDE SEQUENCE [LARGE SCALE GENOMIC DNA]</scope>
</reference>
<evidence type="ECO:0000313" key="2">
    <source>
        <dbReference type="Proteomes" id="UP000499080"/>
    </source>
</evidence>